<gene>
    <name evidence="1" type="ORF">CEJ86_28305</name>
</gene>
<protein>
    <submittedName>
        <fullName evidence="1">Uncharacterized protein</fullName>
    </submittedName>
</protein>
<comment type="caution">
    <text evidence="1">The sequence shown here is derived from an EMBL/GenBank/DDBJ whole genome shotgun (WGS) entry which is preliminary data.</text>
</comment>
<sequence>MRNGLFQRRKWTGASKAAVAGARQPLQQVSPIYVSESRALTSTSLRRIDEALTVSGQGISLELSFCSMKQGHGNTVRRKAHYKHWQC</sequence>
<proteinExistence type="predicted"/>
<reference evidence="1 2" key="1">
    <citation type="submission" date="2017-06" db="EMBL/GenBank/DDBJ databases">
        <title>Ensifer strains isolated from leguminous trees and herbs display diverse denitrification phenotypes with some acting as strong N2O sinks.</title>
        <authorList>
            <person name="Woliy K."/>
            <person name="Mania D."/>
            <person name="Bakken L.R."/>
            <person name="Frostegard A."/>
        </authorList>
    </citation>
    <scope>NUCLEOTIDE SEQUENCE [LARGE SCALE GENOMIC DNA]</scope>
    <source>
        <strain evidence="1 2">AC50a</strain>
    </source>
</reference>
<evidence type="ECO:0000313" key="2">
    <source>
        <dbReference type="Proteomes" id="UP000231987"/>
    </source>
</evidence>
<evidence type="ECO:0000313" key="1">
    <source>
        <dbReference type="EMBL" id="PJR11371.1"/>
    </source>
</evidence>
<name>A0A2J0YV86_RHIML</name>
<dbReference type="AlphaFoldDB" id="A0A2J0YV86"/>
<accession>A0A2J0YV86</accession>
<dbReference type="Proteomes" id="UP000231987">
    <property type="component" value="Unassembled WGS sequence"/>
</dbReference>
<organism evidence="1 2">
    <name type="scientific">Rhizobium meliloti</name>
    <name type="common">Ensifer meliloti</name>
    <name type="synonym">Sinorhizobium meliloti</name>
    <dbReference type="NCBI Taxonomy" id="382"/>
    <lineage>
        <taxon>Bacteria</taxon>
        <taxon>Pseudomonadati</taxon>
        <taxon>Pseudomonadota</taxon>
        <taxon>Alphaproteobacteria</taxon>
        <taxon>Hyphomicrobiales</taxon>
        <taxon>Rhizobiaceae</taxon>
        <taxon>Sinorhizobium/Ensifer group</taxon>
        <taxon>Sinorhizobium</taxon>
    </lineage>
</organism>
<dbReference type="EMBL" id="NJGD01000020">
    <property type="protein sequence ID" value="PJR11371.1"/>
    <property type="molecule type" value="Genomic_DNA"/>
</dbReference>